<keyword evidence="16" id="KW-1015">Disulfide bond</keyword>
<keyword evidence="11" id="KW-0256">Endoplasmic reticulum</keyword>
<accession>A0A8S1D114</accession>
<gene>
    <name evidence="21" type="ORF">CLODIP_2_CD09151</name>
</gene>
<evidence type="ECO:0000256" key="12">
    <source>
        <dbReference type="ARBA" id="ARBA00022968"/>
    </source>
</evidence>
<comment type="subcellular location">
    <subcellularLocation>
        <location evidence="2">Endoplasmic reticulum membrane</location>
        <topology evidence="2">Single-pass type II membrane protein</topology>
    </subcellularLocation>
    <subcellularLocation>
        <location evidence="1">Golgi apparatus membrane</location>
        <topology evidence="1">Single-pass type II membrane protein</topology>
    </subcellularLocation>
</comment>
<comment type="similarity">
    <text evidence="5">Belongs to the glycosyltransferase 14 family. XylT subfamily.</text>
</comment>
<evidence type="ECO:0000256" key="13">
    <source>
        <dbReference type="ARBA" id="ARBA00022989"/>
    </source>
</evidence>
<dbReference type="InterPro" id="IPR002889">
    <property type="entry name" value="WSC_carb-bd"/>
</dbReference>
<keyword evidence="7" id="KW-0328">Glycosyltransferase</keyword>
<evidence type="ECO:0000256" key="7">
    <source>
        <dbReference type="ARBA" id="ARBA00022676"/>
    </source>
</evidence>
<evidence type="ECO:0000313" key="22">
    <source>
        <dbReference type="Proteomes" id="UP000494165"/>
    </source>
</evidence>
<evidence type="ECO:0000256" key="17">
    <source>
        <dbReference type="ARBA" id="ARBA00023180"/>
    </source>
</evidence>
<evidence type="ECO:0000256" key="9">
    <source>
        <dbReference type="ARBA" id="ARBA00022692"/>
    </source>
</evidence>
<dbReference type="AlphaFoldDB" id="A0A8S1D114"/>
<comment type="catalytic activity">
    <reaction evidence="19">
        <text>UDP-alpha-D-xylose + L-seryl-[protein] = 3-O-(beta-D-xylosyl)-L-seryl-[protein] + UDP + H(+)</text>
        <dbReference type="Rhea" id="RHEA:50192"/>
        <dbReference type="Rhea" id="RHEA-COMP:9863"/>
        <dbReference type="Rhea" id="RHEA-COMP:12567"/>
        <dbReference type="ChEBI" id="CHEBI:15378"/>
        <dbReference type="ChEBI" id="CHEBI:29999"/>
        <dbReference type="ChEBI" id="CHEBI:57632"/>
        <dbReference type="ChEBI" id="CHEBI:58223"/>
        <dbReference type="ChEBI" id="CHEBI:132085"/>
        <dbReference type="EC" id="2.4.2.26"/>
    </reaction>
</comment>
<evidence type="ECO:0000256" key="2">
    <source>
        <dbReference type="ARBA" id="ARBA00004648"/>
    </source>
</evidence>
<protein>
    <recommendedName>
        <fullName evidence="6">protein xylosyltransferase</fullName>
        <ecNumber evidence="6">2.4.2.26</ecNumber>
    </recommendedName>
    <alternativeName>
        <fullName evidence="18">Peptide O-xylosyltransferase</fullName>
    </alternativeName>
</protein>
<evidence type="ECO:0000256" key="11">
    <source>
        <dbReference type="ARBA" id="ARBA00022824"/>
    </source>
</evidence>
<keyword evidence="22" id="KW-1185">Reference proteome</keyword>
<reference evidence="21 22" key="1">
    <citation type="submission" date="2020-04" db="EMBL/GenBank/DDBJ databases">
        <authorList>
            <person name="Alioto T."/>
            <person name="Alioto T."/>
            <person name="Gomez Garrido J."/>
        </authorList>
    </citation>
    <scope>NUCLEOTIDE SEQUENCE [LARGE SCALE GENOMIC DNA]</scope>
</reference>
<keyword evidence="9" id="KW-0812">Transmembrane</keyword>
<keyword evidence="17" id="KW-0325">Glycoprotein</keyword>
<keyword evidence="12" id="KW-0735">Signal-anchor</keyword>
<dbReference type="Pfam" id="PF12529">
    <property type="entry name" value="Xylo_C"/>
    <property type="match status" value="1"/>
</dbReference>
<organism evidence="21 22">
    <name type="scientific">Cloeon dipterum</name>
    <dbReference type="NCBI Taxonomy" id="197152"/>
    <lineage>
        <taxon>Eukaryota</taxon>
        <taxon>Metazoa</taxon>
        <taxon>Ecdysozoa</taxon>
        <taxon>Arthropoda</taxon>
        <taxon>Hexapoda</taxon>
        <taxon>Insecta</taxon>
        <taxon>Pterygota</taxon>
        <taxon>Palaeoptera</taxon>
        <taxon>Ephemeroptera</taxon>
        <taxon>Pisciforma</taxon>
        <taxon>Baetidae</taxon>
        <taxon>Cloeon</taxon>
    </lineage>
</organism>
<dbReference type="SMART" id="SM00321">
    <property type="entry name" value="WSC"/>
    <property type="match status" value="1"/>
</dbReference>
<keyword evidence="14" id="KW-0333">Golgi apparatus</keyword>
<dbReference type="GO" id="GO:0005789">
    <property type="term" value="C:endoplasmic reticulum membrane"/>
    <property type="evidence" value="ECO:0007669"/>
    <property type="project" value="UniProtKB-SubCell"/>
</dbReference>
<evidence type="ECO:0000256" key="5">
    <source>
        <dbReference type="ARBA" id="ARBA00010195"/>
    </source>
</evidence>
<name>A0A8S1D114_9INSE</name>
<dbReference type="OrthoDB" id="2019572at2759"/>
<evidence type="ECO:0000256" key="10">
    <source>
        <dbReference type="ARBA" id="ARBA00022723"/>
    </source>
</evidence>
<dbReference type="PANTHER" id="PTHR46025">
    <property type="entry name" value="XYLOSYLTRANSFERASE OXT"/>
    <property type="match status" value="1"/>
</dbReference>
<dbReference type="GO" id="GO:0046872">
    <property type="term" value="F:metal ion binding"/>
    <property type="evidence" value="ECO:0007669"/>
    <property type="project" value="UniProtKB-KW"/>
</dbReference>
<evidence type="ECO:0000256" key="1">
    <source>
        <dbReference type="ARBA" id="ARBA00004323"/>
    </source>
</evidence>
<dbReference type="EC" id="2.4.2.26" evidence="6"/>
<dbReference type="Pfam" id="PF02485">
    <property type="entry name" value="Branch"/>
    <property type="match status" value="1"/>
</dbReference>
<dbReference type="Proteomes" id="UP000494165">
    <property type="component" value="Unassembled WGS sequence"/>
</dbReference>
<evidence type="ECO:0000313" key="21">
    <source>
        <dbReference type="EMBL" id="CAB3376752.1"/>
    </source>
</evidence>
<dbReference type="InterPro" id="IPR043538">
    <property type="entry name" value="XYLT"/>
</dbReference>
<evidence type="ECO:0000256" key="18">
    <source>
        <dbReference type="ARBA" id="ARBA00042865"/>
    </source>
</evidence>
<comment type="caution">
    <text evidence="21">The sequence shown here is derived from an EMBL/GenBank/DDBJ whole genome shotgun (WGS) entry which is preliminary data.</text>
</comment>
<dbReference type="InterPro" id="IPR003406">
    <property type="entry name" value="Glyco_trans_14"/>
</dbReference>
<comment type="pathway">
    <text evidence="4">Glycan metabolism; heparan sulfate biosynthesis.</text>
</comment>
<evidence type="ECO:0000256" key="19">
    <source>
        <dbReference type="ARBA" id="ARBA00047847"/>
    </source>
</evidence>
<evidence type="ECO:0000256" key="4">
    <source>
        <dbReference type="ARBA" id="ARBA00005093"/>
    </source>
</evidence>
<dbReference type="GO" id="GO:0015012">
    <property type="term" value="P:heparan sulfate proteoglycan biosynthetic process"/>
    <property type="evidence" value="ECO:0007669"/>
    <property type="project" value="TreeGrafter"/>
</dbReference>
<keyword evidence="13" id="KW-1133">Transmembrane helix</keyword>
<dbReference type="EMBL" id="CADEPI010000132">
    <property type="protein sequence ID" value="CAB3376752.1"/>
    <property type="molecule type" value="Genomic_DNA"/>
</dbReference>
<evidence type="ECO:0000256" key="14">
    <source>
        <dbReference type="ARBA" id="ARBA00023034"/>
    </source>
</evidence>
<evidence type="ECO:0000256" key="15">
    <source>
        <dbReference type="ARBA" id="ARBA00023136"/>
    </source>
</evidence>
<dbReference type="GO" id="GO:0000139">
    <property type="term" value="C:Golgi membrane"/>
    <property type="evidence" value="ECO:0007669"/>
    <property type="project" value="UniProtKB-SubCell"/>
</dbReference>
<evidence type="ECO:0000256" key="3">
    <source>
        <dbReference type="ARBA" id="ARBA00004840"/>
    </source>
</evidence>
<keyword evidence="10" id="KW-0479">Metal-binding</keyword>
<keyword evidence="15" id="KW-0472">Membrane</keyword>
<evidence type="ECO:0000259" key="20">
    <source>
        <dbReference type="PROSITE" id="PS51212"/>
    </source>
</evidence>
<evidence type="ECO:0000256" key="6">
    <source>
        <dbReference type="ARBA" id="ARBA00011972"/>
    </source>
</evidence>
<dbReference type="GO" id="GO:0050650">
    <property type="term" value="P:chondroitin sulfate proteoglycan biosynthetic process"/>
    <property type="evidence" value="ECO:0007669"/>
    <property type="project" value="TreeGrafter"/>
</dbReference>
<dbReference type="InterPro" id="IPR024448">
    <property type="entry name" value="XylT_C"/>
</dbReference>
<dbReference type="PROSITE" id="PS51212">
    <property type="entry name" value="WSC"/>
    <property type="match status" value="1"/>
</dbReference>
<dbReference type="GO" id="GO:0030158">
    <property type="term" value="F:protein xylosyltransferase activity"/>
    <property type="evidence" value="ECO:0007669"/>
    <property type="project" value="UniProtKB-EC"/>
</dbReference>
<evidence type="ECO:0000256" key="8">
    <source>
        <dbReference type="ARBA" id="ARBA00022679"/>
    </source>
</evidence>
<feature type="domain" description="WSC" evidence="20">
    <location>
        <begin position="118"/>
        <end position="212"/>
    </location>
</feature>
<keyword evidence="8" id="KW-0808">Transferase</keyword>
<proteinExistence type="inferred from homology"/>
<dbReference type="Pfam" id="PF01822">
    <property type="entry name" value="WSC"/>
    <property type="match status" value="1"/>
</dbReference>
<sequence length="872" mass="98249">MGKSPINIEDGEFSSKKYLGDDEDVAANSNLVIKNDREKVPPDKHSAVKANRSADLQLEGLDFVPECEILGREAASAINRARTQRCKKELVHIACLAQEGKLYPQYLKSQCPSQDARMGKSLGCYQDERQFRLLSGYFSNLKNANSPEQCIYLCLQSGFQYAGVQYSTECYCGNAAPPSAAKLPDSSCNMPCPADPKEDCGGFFTMGVFQTGLPNLELSPVKSEPDDPKAQKARVVYLLTLNGRAVRQVKRLIRALYHADHFFYIHVDARQDYMFREMLDLESKMPGQVVVARKRLATIWGGASLLEILLTSMKELLTLHEKWSWDYVINLSESDFPLKHNDRLVQFLTANNGRNFVKSFGKEVQRFIQKQGLDKTFHECEAHMWRVGDRVLPWGIQMDGGSDWIALSYKFAKFVSSGEDDELLKGLKTLFKQTLLPAESFFHTALRNSEFCDTYVDNNLHITNWRRKLGCRCQYRHVVDWCGCSPNDFKPSDWARIKGTDERQVFFARKFEPIINQAIIKQLEEWIFGLHSPDTPSIDSYWQSVFDHRDQNPSSDDTFKTAGSSFSRISARMLCKIQLVKTLEINLYFHEDAFMGFLVKYQAKNLTENDKTSFTIETRFKPKSTTKIHSKETPFASRIESFIVSSDFDVKEMVSRNPMRVLGPFSQPTAIVQLSSGPALEGGLNATVMWTDPIGWLADITEIHILETAQTLSSKLTLKPPIRPGAWSAKIVTGSKVVAETQFLVMPLEFMSGVEVSSNQAEYVNSGPNEPYIVQKANSLSHVVHTPESSVVDSLLRKAAINSKRLGVDLQDWVDSSVERFYTLQSSCIVESASLGKGCPSVKLCHTKSWSSHYPDPKSYIGGVDFTTGQLI</sequence>
<comment type="pathway">
    <text evidence="3">Glycan metabolism; chondroitin sulfate biosynthesis.</text>
</comment>
<evidence type="ECO:0000256" key="16">
    <source>
        <dbReference type="ARBA" id="ARBA00023157"/>
    </source>
</evidence>
<dbReference type="PANTHER" id="PTHR46025:SF3">
    <property type="entry name" value="XYLOSYLTRANSFERASE OXT"/>
    <property type="match status" value="1"/>
</dbReference>